<comment type="caution">
    <text evidence="2">The sequence shown here is derived from an EMBL/GenBank/DDBJ whole genome shotgun (WGS) entry which is preliminary data.</text>
</comment>
<dbReference type="AlphaFoldDB" id="A0A937CZ59"/>
<proteinExistence type="predicted"/>
<accession>A0A937CZ59</accession>
<keyword evidence="3" id="KW-1185">Reference proteome</keyword>
<feature type="compositionally biased region" description="Polar residues" evidence="1">
    <location>
        <begin position="72"/>
        <end position="83"/>
    </location>
</feature>
<sequence>MPQNEDQVSGSVEGLPLPAQARKARTREHIEAIIRRRAPVEQFKQISKTDRKTGQRGPEEISRVTLFEPQGSDETQFLSPWCA</sequence>
<organism evidence="2 3">
    <name type="scientific">Microvirga aerilata</name>
    <dbReference type="NCBI Taxonomy" id="670292"/>
    <lineage>
        <taxon>Bacteria</taxon>
        <taxon>Pseudomonadati</taxon>
        <taxon>Pseudomonadota</taxon>
        <taxon>Alphaproteobacteria</taxon>
        <taxon>Hyphomicrobiales</taxon>
        <taxon>Methylobacteriaceae</taxon>
        <taxon>Microvirga</taxon>
    </lineage>
</organism>
<evidence type="ECO:0000313" key="3">
    <source>
        <dbReference type="Proteomes" id="UP000605848"/>
    </source>
</evidence>
<feature type="compositionally biased region" description="Polar residues" evidence="1">
    <location>
        <begin position="1"/>
        <end position="10"/>
    </location>
</feature>
<dbReference type="RefSeq" id="WP_202057232.1">
    <property type="nucleotide sequence ID" value="NZ_JAEQMY010000007.1"/>
</dbReference>
<name>A0A937CZ59_9HYPH</name>
<protein>
    <submittedName>
        <fullName evidence="2">Uncharacterized protein</fullName>
    </submittedName>
</protein>
<feature type="compositionally biased region" description="Basic and acidic residues" evidence="1">
    <location>
        <begin position="47"/>
        <end position="62"/>
    </location>
</feature>
<feature type="region of interest" description="Disordered" evidence="1">
    <location>
        <begin position="44"/>
        <end position="83"/>
    </location>
</feature>
<dbReference type="EMBL" id="JAEQMY010000007">
    <property type="protein sequence ID" value="MBL0403637.1"/>
    <property type="molecule type" value="Genomic_DNA"/>
</dbReference>
<evidence type="ECO:0000256" key="1">
    <source>
        <dbReference type="SAM" id="MobiDB-lite"/>
    </source>
</evidence>
<evidence type="ECO:0000313" key="2">
    <source>
        <dbReference type="EMBL" id="MBL0403637.1"/>
    </source>
</evidence>
<gene>
    <name evidence="2" type="ORF">JKG68_06620</name>
</gene>
<dbReference type="Proteomes" id="UP000605848">
    <property type="component" value="Unassembled WGS sequence"/>
</dbReference>
<reference evidence="2" key="1">
    <citation type="submission" date="2021-01" db="EMBL/GenBank/DDBJ databases">
        <title>Microvirga sp.</title>
        <authorList>
            <person name="Kim M.K."/>
        </authorList>
    </citation>
    <scope>NUCLEOTIDE SEQUENCE</scope>
    <source>
        <strain evidence="2">5420S-16</strain>
    </source>
</reference>
<feature type="region of interest" description="Disordered" evidence="1">
    <location>
        <begin position="1"/>
        <end position="26"/>
    </location>
</feature>